<name>A0A934X2D6_9BACT</name>
<keyword evidence="1" id="KW-0732">Signal</keyword>
<protein>
    <recommendedName>
        <fullName evidence="4">Secreted protein</fullName>
    </recommendedName>
</protein>
<feature type="signal peptide" evidence="1">
    <location>
        <begin position="1"/>
        <end position="20"/>
    </location>
</feature>
<proteinExistence type="predicted"/>
<gene>
    <name evidence="2" type="ORF">JKA74_20530</name>
</gene>
<dbReference type="Proteomes" id="UP000611723">
    <property type="component" value="Unassembled WGS sequence"/>
</dbReference>
<dbReference type="PROSITE" id="PS51257">
    <property type="entry name" value="PROKAR_LIPOPROTEIN"/>
    <property type="match status" value="1"/>
</dbReference>
<accession>A0A934X2D6</accession>
<evidence type="ECO:0000256" key="1">
    <source>
        <dbReference type="SAM" id="SignalP"/>
    </source>
</evidence>
<organism evidence="2 3">
    <name type="scientific">Marivirga aurantiaca</name>
    <dbReference type="NCBI Taxonomy" id="2802615"/>
    <lineage>
        <taxon>Bacteria</taxon>
        <taxon>Pseudomonadati</taxon>
        <taxon>Bacteroidota</taxon>
        <taxon>Cytophagia</taxon>
        <taxon>Cytophagales</taxon>
        <taxon>Marivirgaceae</taxon>
        <taxon>Marivirga</taxon>
    </lineage>
</organism>
<comment type="caution">
    <text evidence="2">The sequence shown here is derived from an EMBL/GenBank/DDBJ whole genome shotgun (WGS) entry which is preliminary data.</text>
</comment>
<keyword evidence="3" id="KW-1185">Reference proteome</keyword>
<feature type="chain" id="PRO_5037205623" description="Secreted protein" evidence="1">
    <location>
        <begin position="21"/>
        <end position="46"/>
    </location>
</feature>
<dbReference type="EMBL" id="JAEQBW010000020">
    <property type="protein sequence ID" value="MBK6267439.1"/>
    <property type="molecule type" value="Genomic_DNA"/>
</dbReference>
<dbReference type="AlphaFoldDB" id="A0A934X2D6"/>
<evidence type="ECO:0008006" key="4">
    <source>
        <dbReference type="Google" id="ProtNLM"/>
    </source>
</evidence>
<evidence type="ECO:0000313" key="3">
    <source>
        <dbReference type="Proteomes" id="UP000611723"/>
    </source>
</evidence>
<dbReference type="RefSeq" id="WP_201433125.1">
    <property type="nucleotide sequence ID" value="NZ_JAEQBW010000020.1"/>
</dbReference>
<sequence length="46" mass="5223">MKTLKVLKFAFLFVAIFSFAGCELIEEPEFDTETGSSQQETVDMED</sequence>
<reference evidence="2" key="1">
    <citation type="submission" date="2021-01" db="EMBL/GenBank/DDBJ databases">
        <title>Marivirga aurantiaca sp. nov., isolated from intertidal surface sediments.</title>
        <authorList>
            <person name="Zhang M."/>
        </authorList>
    </citation>
    <scope>NUCLEOTIDE SEQUENCE</scope>
    <source>
        <strain evidence="2">S37H4</strain>
    </source>
</reference>
<evidence type="ECO:0000313" key="2">
    <source>
        <dbReference type="EMBL" id="MBK6267439.1"/>
    </source>
</evidence>